<evidence type="ECO:0000313" key="19">
    <source>
        <dbReference type="EMBL" id="CDF91152.1"/>
    </source>
</evidence>
<evidence type="ECO:0000256" key="10">
    <source>
        <dbReference type="ARBA" id="ARBA00022982"/>
    </source>
</evidence>
<dbReference type="InterPro" id="IPR013130">
    <property type="entry name" value="Fe3_Rdtase_TM_dom"/>
</dbReference>
<dbReference type="AlphaFoldDB" id="A0A8J2T9K4"/>
<keyword evidence="10" id="KW-0249">Electron transport</keyword>
<dbReference type="Pfam" id="PF01794">
    <property type="entry name" value="Ferric_reduct"/>
    <property type="match status" value="1"/>
</dbReference>
<keyword evidence="9" id="KW-0521">NADP</keyword>
<keyword evidence="16" id="KW-0325">Glycoprotein</keyword>
<dbReference type="Proteomes" id="UP000019375">
    <property type="component" value="Unassembled WGS sequence"/>
</dbReference>
<evidence type="ECO:0000256" key="12">
    <source>
        <dbReference type="ARBA" id="ARBA00023002"/>
    </source>
</evidence>
<comment type="cofactor">
    <cofactor evidence="1">
        <name>FAD</name>
        <dbReference type="ChEBI" id="CHEBI:57692"/>
    </cofactor>
</comment>
<feature type="transmembrane region" description="Helical" evidence="17">
    <location>
        <begin position="215"/>
        <end position="238"/>
    </location>
</feature>
<accession>A0A8J2T9K4</accession>
<feature type="transmembrane region" description="Helical" evidence="17">
    <location>
        <begin position="244"/>
        <end position="264"/>
    </location>
</feature>
<comment type="subcellular location">
    <subcellularLocation>
        <location evidence="2">Membrane</location>
        <topology evidence="2">Multi-pass membrane protein</topology>
    </subcellularLocation>
</comment>
<dbReference type="GO" id="GO:0015677">
    <property type="term" value="P:copper ion import"/>
    <property type="evidence" value="ECO:0007669"/>
    <property type="project" value="TreeGrafter"/>
</dbReference>
<dbReference type="PROSITE" id="PS51384">
    <property type="entry name" value="FAD_FR"/>
    <property type="match status" value="1"/>
</dbReference>
<evidence type="ECO:0000313" key="20">
    <source>
        <dbReference type="Proteomes" id="UP000019375"/>
    </source>
</evidence>
<dbReference type="InterPro" id="IPR017927">
    <property type="entry name" value="FAD-bd_FR_type"/>
</dbReference>
<feature type="transmembrane region" description="Helical" evidence="17">
    <location>
        <begin position="25"/>
        <end position="43"/>
    </location>
</feature>
<dbReference type="SFLD" id="SFLDG01168">
    <property type="entry name" value="Ferric_reductase_subgroup_(FRE"/>
    <property type="match status" value="1"/>
</dbReference>
<evidence type="ECO:0000256" key="6">
    <source>
        <dbReference type="ARBA" id="ARBA00022630"/>
    </source>
</evidence>
<protein>
    <submittedName>
        <fullName evidence="19">ZYBA0S10-00870g1_1</fullName>
    </submittedName>
</protein>
<keyword evidence="7 17" id="KW-0812">Transmembrane</keyword>
<keyword evidence="12" id="KW-0560">Oxidoreductase</keyword>
<dbReference type="InterPro" id="IPR013121">
    <property type="entry name" value="Fe_red_NAD-bd_6"/>
</dbReference>
<comment type="similarity">
    <text evidence="3">Belongs to the ferric reductase (FRE) family.</text>
</comment>
<proteinExistence type="inferred from homology"/>
<evidence type="ECO:0000256" key="16">
    <source>
        <dbReference type="ARBA" id="ARBA00023180"/>
    </source>
</evidence>
<evidence type="ECO:0000256" key="4">
    <source>
        <dbReference type="ARBA" id="ARBA00022448"/>
    </source>
</evidence>
<dbReference type="GO" id="GO:0005886">
    <property type="term" value="C:plasma membrane"/>
    <property type="evidence" value="ECO:0007669"/>
    <property type="project" value="TreeGrafter"/>
</dbReference>
<evidence type="ECO:0000256" key="8">
    <source>
        <dbReference type="ARBA" id="ARBA00022827"/>
    </source>
</evidence>
<evidence type="ECO:0000256" key="9">
    <source>
        <dbReference type="ARBA" id="ARBA00022857"/>
    </source>
</evidence>
<evidence type="ECO:0000256" key="15">
    <source>
        <dbReference type="ARBA" id="ARBA00023136"/>
    </source>
</evidence>
<dbReference type="InterPro" id="IPR013112">
    <property type="entry name" value="FAD-bd_8"/>
</dbReference>
<keyword evidence="13" id="KW-0408">Iron</keyword>
<keyword evidence="8" id="KW-0274">FAD</keyword>
<dbReference type="Pfam" id="PF08030">
    <property type="entry name" value="NAD_binding_6"/>
    <property type="match status" value="1"/>
</dbReference>
<evidence type="ECO:0000256" key="3">
    <source>
        <dbReference type="ARBA" id="ARBA00006278"/>
    </source>
</evidence>
<dbReference type="PANTHER" id="PTHR32361:SF9">
    <property type="entry name" value="FERRIC REDUCTASE TRANSMEMBRANE COMPONENT 3-RELATED"/>
    <property type="match status" value="1"/>
</dbReference>
<evidence type="ECO:0000256" key="7">
    <source>
        <dbReference type="ARBA" id="ARBA00022692"/>
    </source>
</evidence>
<evidence type="ECO:0000259" key="18">
    <source>
        <dbReference type="PROSITE" id="PS51384"/>
    </source>
</evidence>
<dbReference type="PANTHER" id="PTHR32361">
    <property type="entry name" value="FERRIC/CUPRIC REDUCTASE TRANSMEMBRANE COMPONENT"/>
    <property type="match status" value="1"/>
</dbReference>
<gene>
    <name evidence="19" type="ORF">BN860_00870g</name>
</gene>
<dbReference type="EMBL" id="HG316463">
    <property type="protein sequence ID" value="CDF91152.1"/>
    <property type="molecule type" value="Genomic_DNA"/>
</dbReference>
<keyword evidence="14" id="KW-0406">Ion transport</keyword>
<evidence type="ECO:0000256" key="14">
    <source>
        <dbReference type="ARBA" id="ARBA00023065"/>
    </source>
</evidence>
<dbReference type="GO" id="GO:0006879">
    <property type="term" value="P:intracellular iron ion homeostasis"/>
    <property type="evidence" value="ECO:0007669"/>
    <property type="project" value="TreeGrafter"/>
</dbReference>
<dbReference type="Pfam" id="PF08022">
    <property type="entry name" value="FAD_binding_8"/>
    <property type="match status" value="1"/>
</dbReference>
<keyword evidence="5" id="KW-0349">Heme</keyword>
<dbReference type="InterPro" id="IPR051410">
    <property type="entry name" value="Ferric/Cupric_Reductase"/>
</dbReference>
<keyword evidence="15 17" id="KW-0472">Membrane</keyword>
<dbReference type="GO" id="GO:0000293">
    <property type="term" value="F:ferric-chelate reductase activity"/>
    <property type="evidence" value="ECO:0007669"/>
    <property type="project" value="UniProtKB-ARBA"/>
</dbReference>
<name>A0A8J2T9K4_ZYGB2</name>
<evidence type="ECO:0000256" key="5">
    <source>
        <dbReference type="ARBA" id="ARBA00022617"/>
    </source>
</evidence>
<keyword evidence="4" id="KW-0813">Transport</keyword>
<keyword evidence="11 17" id="KW-1133">Transmembrane helix</keyword>
<sequence>MNGTNSAYQKHTEDVFHLNLRRGKWWGAGLMGYWAVLVLISSLENFGSRLYPNANLSFKKALIQWTPVRWFRRHVSMPAFMNGKHTRASRLLGVIPTRFESIILFGYFVLVVIGESINYEVIQHNTYWPHKRDQISRYVGDRSAIIAMFIIMPTYLFAGRNNILLWLTGWKQSTFYTFHKWLARMAIASSLVHTLAMLLNVYWCHTIHRRKYTQYWRWGSVAIVAGAIMLFQSISFIRFHWYEIFLYGHIILALFFLIGVWIHLHELGYAEYAYATAAIWVFDRVVRILRIGSFGIRFAHVTMVDEETILMTIHDVPTIKKPTPGSFGYVYFLSDWFFFQSHPFCILQKDDSSIVFSIKVKNGATRRLSRYLLNDPNSTRVIKVALEGFYGEYKPVYAYEQVIMVSSGSGVLGPLEYVKDIQNKILVGRSHTKYVKFYCIVRHWEGIRWLYPELLRLSDLEYVHPVIYITQPETGKIEQTTFEIEQKNASSKSSTSSGRAEIEQLILKNAESKQMEIEEKALAGTAQEILSKELSRVEFRWVRPNVSQLIIKDIEEAASSDSIAVMTCAPGSISDEIRNTMAIKASENRSGRLDLIELLQTW</sequence>
<evidence type="ECO:0000256" key="11">
    <source>
        <dbReference type="ARBA" id="ARBA00022989"/>
    </source>
</evidence>
<dbReference type="Gene3D" id="3.40.50.80">
    <property type="entry name" value="Nucleotide-binding domain of ferredoxin-NADP reductase (FNR) module"/>
    <property type="match status" value="1"/>
</dbReference>
<organism evidence="19 20">
    <name type="scientific">Zygosaccharomyces bailii (strain CLIB 213 / ATCC 58445 / CBS 680 / BCRC 21525 / NBRC 1098 / NCYC 1416 / NRRL Y-2227)</name>
    <dbReference type="NCBI Taxonomy" id="1333698"/>
    <lineage>
        <taxon>Eukaryota</taxon>
        <taxon>Fungi</taxon>
        <taxon>Dikarya</taxon>
        <taxon>Ascomycota</taxon>
        <taxon>Saccharomycotina</taxon>
        <taxon>Saccharomycetes</taxon>
        <taxon>Saccharomycetales</taxon>
        <taxon>Saccharomycetaceae</taxon>
        <taxon>Zygosaccharomyces</taxon>
    </lineage>
</organism>
<feature type="domain" description="FAD-binding FR-type" evidence="18">
    <location>
        <begin position="278"/>
        <end position="396"/>
    </location>
</feature>
<evidence type="ECO:0000256" key="1">
    <source>
        <dbReference type="ARBA" id="ARBA00001974"/>
    </source>
</evidence>
<feature type="transmembrane region" description="Helical" evidence="17">
    <location>
        <begin position="181"/>
        <end position="203"/>
    </location>
</feature>
<dbReference type="InterPro" id="IPR039261">
    <property type="entry name" value="FNR_nucleotide-bd"/>
</dbReference>
<keyword evidence="20" id="KW-1185">Reference proteome</keyword>
<feature type="transmembrane region" description="Helical" evidence="17">
    <location>
        <begin position="102"/>
        <end position="122"/>
    </location>
</feature>
<reference evidence="20" key="1">
    <citation type="journal article" date="2013" name="Genome Announc.">
        <title>Genome sequence of the food spoilage yeast Zygosaccharomyces bailii CLIB 213(T).</title>
        <authorList>
            <person name="Galeote V."/>
            <person name="Bigey F."/>
            <person name="Devillers H."/>
            <person name="Neuveglise C."/>
            <person name="Dequin S."/>
        </authorList>
    </citation>
    <scope>NUCLEOTIDE SEQUENCE [LARGE SCALE GENOMIC DNA]</scope>
    <source>
        <strain evidence="20">CLIB 213 / ATCC 58445 / CBS 680 / CCRC 21525 / NBRC 1098 / NCYC 1416 / NRRL Y-2227</strain>
    </source>
</reference>
<keyword evidence="6" id="KW-0285">Flavoprotein</keyword>
<dbReference type="OrthoDB" id="4494341at2759"/>
<dbReference type="SFLD" id="SFLDS00052">
    <property type="entry name" value="Ferric_Reductase_Domain"/>
    <property type="match status" value="1"/>
</dbReference>
<evidence type="ECO:0000256" key="17">
    <source>
        <dbReference type="SAM" id="Phobius"/>
    </source>
</evidence>
<evidence type="ECO:0000256" key="13">
    <source>
        <dbReference type="ARBA" id="ARBA00023004"/>
    </source>
</evidence>
<feature type="transmembrane region" description="Helical" evidence="17">
    <location>
        <begin position="143"/>
        <end position="161"/>
    </location>
</feature>
<evidence type="ECO:0000256" key="2">
    <source>
        <dbReference type="ARBA" id="ARBA00004141"/>
    </source>
</evidence>
<dbReference type="CDD" id="cd06186">
    <property type="entry name" value="NOX_Duox_like_FAD_NADP"/>
    <property type="match status" value="1"/>
</dbReference>
<keyword evidence="5" id="KW-0479">Metal-binding</keyword>
<dbReference type="GO" id="GO:0006826">
    <property type="term" value="P:iron ion transport"/>
    <property type="evidence" value="ECO:0007669"/>
    <property type="project" value="TreeGrafter"/>
</dbReference>